<name>A0A9P6YB45_RHIOR</name>
<dbReference type="OrthoDB" id="2290647at2759"/>
<reference evidence="2" key="1">
    <citation type="journal article" date="2020" name="Microb. Genom.">
        <title>Genetic diversity of clinical and environmental Mucorales isolates obtained from an investigation of mucormycosis cases among solid organ transplant recipients.</title>
        <authorList>
            <person name="Nguyen M.H."/>
            <person name="Kaul D."/>
            <person name="Muto C."/>
            <person name="Cheng S.J."/>
            <person name="Richter R.A."/>
            <person name="Bruno V.M."/>
            <person name="Liu G."/>
            <person name="Beyhan S."/>
            <person name="Sundermann A.J."/>
            <person name="Mounaud S."/>
            <person name="Pasculle A.W."/>
            <person name="Nierman W.C."/>
            <person name="Driscoll E."/>
            <person name="Cumbie R."/>
            <person name="Clancy C.J."/>
            <person name="Dupont C.L."/>
        </authorList>
    </citation>
    <scope>NUCLEOTIDE SEQUENCE</scope>
    <source>
        <strain evidence="2">GL16</strain>
    </source>
</reference>
<evidence type="ECO:0000313" key="2">
    <source>
        <dbReference type="EMBL" id="KAG1543926.1"/>
    </source>
</evidence>
<feature type="compositionally biased region" description="Polar residues" evidence="1">
    <location>
        <begin position="321"/>
        <end position="358"/>
    </location>
</feature>
<feature type="compositionally biased region" description="Polar residues" evidence="1">
    <location>
        <begin position="267"/>
        <end position="294"/>
    </location>
</feature>
<dbReference type="Proteomes" id="UP000717996">
    <property type="component" value="Unassembled WGS sequence"/>
</dbReference>
<feature type="compositionally biased region" description="Low complexity" evidence="1">
    <location>
        <begin position="191"/>
        <end position="207"/>
    </location>
</feature>
<evidence type="ECO:0000256" key="1">
    <source>
        <dbReference type="SAM" id="MobiDB-lite"/>
    </source>
</evidence>
<feature type="compositionally biased region" description="Low complexity" evidence="1">
    <location>
        <begin position="230"/>
        <end position="242"/>
    </location>
</feature>
<accession>A0A9P6YB45</accession>
<gene>
    <name evidence="2" type="ORF">G6F51_006377</name>
</gene>
<feature type="compositionally biased region" description="Low complexity" evidence="1">
    <location>
        <begin position="142"/>
        <end position="178"/>
    </location>
</feature>
<dbReference type="EMBL" id="JAANIT010000861">
    <property type="protein sequence ID" value="KAG1543926.1"/>
    <property type="molecule type" value="Genomic_DNA"/>
</dbReference>
<feature type="region of interest" description="Disordered" evidence="1">
    <location>
        <begin position="319"/>
        <end position="358"/>
    </location>
</feature>
<feature type="region of interest" description="Disordered" evidence="1">
    <location>
        <begin position="136"/>
        <end position="305"/>
    </location>
</feature>
<proteinExistence type="predicted"/>
<comment type="caution">
    <text evidence="2">The sequence shown here is derived from an EMBL/GenBank/DDBJ whole genome shotgun (WGS) entry which is preliminary data.</text>
</comment>
<sequence>MKQQQTVTSHVHGWLMNVPNYRQDYSTVNNNHIEIKKQRPMSVTSISSEDSVDLDELINVNYTTIMEEEEADLSALSLLDLDDSKEDFWKVDTAYIPSSTLFNKKPNYYNQNSNESNNNSFQKGFINTLNISSSIQYDTPDHSPSSVHLHLPSLPVSPKSPVQRSSSFSSETSINSQSTITYQRRPSIRPTESTSTSSYGSQSTTTSAFSRSTIPIAESTIRRRQQRKLSSSVSESTSMSHSNLARRATHIPAPSTNHKPGIIRQSIIPQHTKSTNTATHSQQQGILNRSPSRLTSKRASHIPAPSLAQRSAISLGMAPKTSLSQHQPSLLSRSKPTNGTIQRNLGSTKSTNIRTLRK</sequence>
<dbReference type="AlphaFoldDB" id="A0A9P6YB45"/>
<evidence type="ECO:0000313" key="3">
    <source>
        <dbReference type="Proteomes" id="UP000717996"/>
    </source>
</evidence>
<protein>
    <submittedName>
        <fullName evidence="2">Uncharacterized protein</fullName>
    </submittedName>
</protein>
<organism evidence="2 3">
    <name type="scientific">Rhizopus oryzae</name>
    <name type="common">Mucormycosis agent</name>
    <name type="synonym">Rhizopus arrhizus var. delemar</name>
    <dbReference type="NCBI Taxonomy" id="64495"/>
    <lineage>
        <taxon>Eukaryota</taxon>
        <taxon>Fungi</taxon>
        <taxon>Fungi incertae sedis</taxon>
        <taxon>Mucoromycota</taxon>
        <taxon>Mucoromycotina</taxon>
        <taxon>Mucoromycetes</taxon>
        <taxon>Mucorales</taxon>
        <taxon>Mucorineae</taxon>
        <taxon>Rhizopodaceae</taxon>
        <taxon>Rhizopus</taxon>
    </lineage>
</organism>